<dbReference type="AlphaFoldDB" id="A0A6C0HVK7"/>
<evidence type="ECO:0000256" key="1">
    <source>
        <dbReference type="SAM" id="MobiDB-lite"/>
    </source>
</evidence>
<feature type="compositionally biased region" description="Low complexity" evidence="1">
    <location>
        <begin position="18"/>
        <end position="30"/>
    </location>
</feature>
<proteinExistence type="predicted"/>
<accession>A0A6C0HVK7</accession>
<evidence type="ECO:0000313" key="2">
    <source>
        <dbReference type="EMBL" id="QHT84552.1"/>
    </source>
</evidence>
<sequence>MVNGGFPPMKKISKSKKINSTNNNSKNNSKNIDLKIKNILSDSIVKPMIELDKKKIEVVNDL</sequence>
<organism evidence="2">
    <name type="scientific">viral metagenome</name>
    <dbReference type="NCBI Taxonomy" id="1070528"/>
    <lineage>
        <taxon>unclassified sequences</taxon>
        <taxon>metagenomes</taxon>
        <taxon>organismal metagenomes</taxon>
    </lineage>
</organism>
<feature type="region of interest" description="Disordered" evidence="1">
    <location>
        <begin position="1"/>
        <end position="30"/>
    </location>
</feature>
<reference evidence="2" key="1">
    <citation type="journal article" date="2020" name="Nature">
        <title>Giant virus diversity and host interactions through global metagenomics.</title>
        <authorList>
            <person name="Schulz F."/>
            <person name="Roux S."/>
            <person name="Paez-Espino D."/>
            <person name="Jungbluth S."/>
            <person name="Walsh D.A."/>
            <person name="Denef V.J."/>
            <person name="McMahon K.D."/>
            <person name="Konstantinidis K.T."/>
            <person name="Eloe-Fadrosh E.A."/>
            <person name="Kyrpides N.C."/>
            <person name="Woyke T."/>
        </authorList>
    </citation>
    <scope>NUCLEOTIDE SEQUENCE</scope>
    <source>
        <strain evidence="2">GVMAG-M-3300023184-177</strain>
    </source>
</reference>
<dbReference type="EMBL" id="MN740019">
    <property type="protein sequence ID" value="QHT84552.1"/>
    <property type="molecule type" value="Genomic_DNA"/>
</dbReference>
<name>A0A6C0HVK7_9ZZZZ</name>
<protein>
    <submittedName>
        <fullName evidence="2">Uncharacterized protein</fullName>
    </submittedName>
</protein>